<keyword evidence="1" id="KW-0812">Transmembrane</keyword>
<evidence type="ECO:0000256" key="1">
    <source>
        <dbReference type="SAM" id="Phobius"/>
    </source>
</evidence>
<evidence type="ECO:0000313" key="3">
    <source>
        <dbReference type="Proteomes" id="UP000042527"/>
    </source>
</evidence>
<dbReference type="EMBL" id="CDNC01000009">
    <property type="protein sequence ID" value="CEM61278.1"/>
    <property type="molecule type" value="Genomic_DNA"/>
</dbReference>
<organism evidence="2 3">
    <name type="scientific">Treponema phagedenis</name>
    <dbReference type="NCBI Taxonomy" id="162"/>
    <lineage>
        <taxon>Bacteria</taxon>
        <taxon>Pseudomonadati</taxon>
        <taxon>Spirochaetota</taxon>
        <taxon>Spirochaetia</taxon>
        <taxon>Spirochaetales</taxon>
        <taxon>Treponemataceae</taxon>
        <taxon>Treponema</taxon>
    </lineage>
</organism>
<keyword evidence="1" id="KW-1133">Transmembrane helix</keyword>
<keyword evidence="1" id="KW-0472">Membrane</keyword>
<feature type="transmembrane region" description="Helical" evidence="1">
    <location>
        <begin position="12"/>
        <end position="35"/>
    </location>
</feature>
<gene>
    <name evidence="2" type="ORF">TPHV1_170009</name>
</gene>
<reference evidence="3" key="1">
    <citation type="submission" date="2015-01" db="EMBL/GenBank/DDBJ databases">
        <authorList>
            <person name="Manzoor Shahid"/>
            <person name="Zubair Saima"/>
        </authorList>
    </citation>
    <scope>NUCLEOTIDE SEQUENCE [LARGE SCALE GENOMIC DNA]</scope>
    <source>
        <strain evidence="3">V1</strain>
    </source>
</reference>
<protein>
    <submittedName>
        <fullName evidence="2">Uncharacterized protein</fullName>
    </submittedName>
</protein>
<accession>A0A0B7GS45</accession>
<sequence length="51" mass="6020">MLRLVQDVIRVYLANFSLYFTGTVLLIECTFVRLLKKFVLQKYGLKTFFGI</sequence>
<proteinExistence type="predicted"/>
<evidence type="ECO:0000313" key="2">
    <source>
        <dbReference type="EMBL" id="CEM61278.1"/>
    </source>
</evidence>
<name>A0A0B7GS45_TREPH</name>
<dbReference type="Proteomes" id="UP000042527">
    <property type="component" value="Unassembled WGS sequence"/>
</dbReference>
<keyword evidence="3" id="KW-1185">Reference proteome</keyword>
<dbReference type="AlphaFoldDB" id="A0A0B7GS45"/>